<reference evidence="3" key="1">
    <citation type="submission" date="2023-06" db="EMBL/GenBank/DDBJ databases">
        <title>Multi-omics analyses reveal the molecular pathogenesis toolkit of Lasiodiplodia hormozganensis, a cross-kingdom pathogen.</title>
        <authorList>
            <person name="Felix C."/>
            <person name="Meneses R."/>
            <person name="Goncalves M.F.M."/>
            <person name="Tilleman L."/>
            <person name="Duarte A.S."/>
            <person name="Jorrin-Novo J.V."/>
            <person name="Van De Peer Y."/>
            <person name="Deforce D."/>
            <person name="Van Nieuwerburgh F."/>
            <person name="Esteves A.C."/>
            <person name="Alves A."/>
        </authorList>
    </citation>
    <scope>NUCLEOTIDE SEQUENCE</scope>
    <source>
        <strain evidence="3">CBS 339.90</strain>
    </source>
</reference>
<dbReference type="EMBL" id="JAUJDW010000082">
    <property type="protein sequence ID" value="KAK0640430.1"/>
    <property type="molecule type" value="Genomic_DNA"/>
</dbReference>
<evidence type="ECO:0000259" key="2">
    <source>
        <dbReference type="PROSITE" id="PS50879"/>
    </source>
</evidence>
<comment type="caution">
    <text evidence="3">The sequence shown here is derived from an EMBL/GenBank/DDBJ whole genome shotgun (WGS) entry which is preliminary data.</text>
</comment>
<feature type="compositionally biased region" description="Acidic residues" evidence="1">
    <location>
        <begin position="115"/>
        <end position="126"/>
    </location>
</feature>
<dbReference type="AlphaFoldDB" id="A0AA40CJA1"/>
<feature type="compositionally biased region" description="Low complexity" evidence="1">
    <location>
        <begin position="105"/>
        <end position="114"/>
    </location>
</feature>
<dbReference type="InterPro" id="IPR002156">
    <property type="entry name" value="RNaseH_domain"/>
</dbReference>
<evidence type="ECO:0000256" key="1">
    <source>
        <dbReference type="SAM" id="MobiDB-lite"/>
    </source>
</evidence>
<evidence type="ECO:0000313" key="4">
    <source>
        <dbReference type="Proteomes" id="UP001175001"/>
    </source>
</evidence>
<evidence type="ECO:0000313" key="3">
    <source>
        <dbReference type="EMBL" id="KAK0640430.1"/>
    </source>
</evidence>
<dbReference type="SUPFAM" id="SSF53098">
    <property type="entry name" value="Ribonuclease H-like"/>
    <property type="match status" value="1"/>
</dbReference>
<dbReference type="PROSITE" id="PS50879">
    <property type="entry name" value="RNASE_H_1"/>
    <property type="match status" value="1"/>
</dbReference>
<dbReference type="Pfam" id="PF00075">
    <property type="entry name" value="RNase_H"/>
    <property type="match status" value="1"/>
</dbReference>
<protein>
    <recommendedName>
        <fullName evidence="2">RNase H type-1 domain-containing protein</fullName>
    </recommendedName>
</protein>
<dbReference type="GO" id="GO:0004523">
    <property type="term" value="F:RNA-DNA hybrid ribonuclease activity"/>
    <property type="evidence" value="ECO:0007669"/>
    <property type="project" value="InterPro"/>
</dbReference>
<dbReference type="InterPro" id="IPR036397">
    <property type="entry name" value="RNaseH_sf"/>
</dbReference>
<gene>
    <name evidence="3" type="ORF">DIS24_g9398</name>
</gene>
<feature type="region of interest" description="Disordered" evidence="1">
    <location>
        <begin position="104"/>
        <end position="126"/>
    </location>
</feature>
<feature type="compositionally biased region" description="Pro residues" evidence="1">
    <location>
        <begin position="1"/>
        <end position="23"/>
    </location>
</feature>
<dbReference type="GO" id="GO:0003676">
    <property type="term" value="F:nucleic acid binding"/>
    <property type="evidence" value="ECO:0007669"/>
    <property type="project" value="InterPro"/>
</dbReference>
<name>A0AA40CJA1_9PEZI</name>
<accession>A0AA40CJA1</accession>
<dbReference type="Proteomes" id="UP001175001">
    <property type="component" value="Unassembled WGS sequence"/>
</dbReference>
<keyword evidence="4" id="KW-1185">Reference proteome</keyword>
<feature type="domain" description="RNase H type-1" evidence="2">
    <location>
        <begin position="71"/>
        <end position="259"/>
    </location>
</feature>
<proteinExistence type="predicted"/>
<sequence length="335" mass="36895">MNFLNIPPPPPPPPPPTPTPRPPRYSVTQLSERELPYGSAPAPPVRGRVIIQERAQALAHGIASSAAPDPADRTMSFFSDGSCSRAYNVHAEGYASAAFVHKLPQQADQKQQQQDENEDDEDEDEAEGRWIGHGHMLPPDTCRDSNNAELWAVALTLEFIVRCLAAGLQPAYAAVALFKILTDSKQVLRWLQGRTDLIDDGGSGTACEGADPEALRRVLYYDAALTLLLDKAVEYRWVPAHSGVPGNEAADRLAGAFRPDVLLPLKYRLLPVAVVRAAMGRWRPYRKLRVLAVRLGRINAAIALSTSYGQKKGLLEAQRNVEREIEEVREQIAEE</sequence>
<dbReference type="Gene3D" id="3.30.420.10">
    <property type="entry name" value="Ribonuclease H-like superfamily/Ribonuclease H"/>
    <property type="match status" value="1"/>
</dbReference>
<dbReference type="InterPro" id="IPR012337">
    <property type="entry name" value="RNaseH-like_sf"/>
</dbReference>
<feature type="region of interest" description="Disordered" evidence="1">
    <location>
        <begin position="1"/>
        <end position="44"/>
    </location>
</feature>
<organism evidence="3 4">
    <name type="scientific">Lasiodiplodia hormozganensis</name>
    <dbReference type="NCBI Taxonomy" id="869390"/>
    <lineage>
        <taxon>Eukaryota</taxon>
        <taxon>Fungi</taxon>
        <taxon>Dikarya</taxon>
        <taxon>Ascomycota</taxon>
        <taxon>Pezizomycotina</taxon>
        <taxon>Dothideomycetes</taxon>
        <taxon>Dothideomycetes incertae sedis</taxon>
        <taxon>Botryosphaeriales</taxon>
        <taxon>Botryosphaeriaceae</taxon>
        <taxon>Lasiodiplodia</taxon>
    </lineage>
</organism>